<comment type="caution">
    <text evidence="9">The sequence shown here is derived from an EMBL/GenBank/DDBJ whole genome shotgun (WGS) entry which is preliminary data.</text>
</comment>
<keyword evidence="3 6" id="KW-0732">Signal</keyword>
<keyword evidence="4" id="KW-0472">Membrane</keyword>
<dbReference type="InterPro" id="IPR012944">
    <property type="entry name" value="SusD_RagB_dom"/>
</dbReference>
<feature type="signal peptide" evidence="6">
    <location>
        <begin position="1"/>
        <end position="26"/>
    </location>
</feature>
<gene>
    <name evidence="9" type="ORF">NCTC13063_00751</name>
</gene>
<accession>A0AAQ1UHF9</accession>
<dbReference type="RefSeq" id="WP_004340515.1">
    <property type="nucleotide sequence ID" value="NZ_CAURJP010000001.1"/>
</dbReference>
<dbReference type="Proteomes" id="UP000255283">
    <property type="component" value="Unassembled WGS sequence"/>
</dbReference>
<dbReference type="GO" id="GO:0009279">
    <property type="term" value="C:cell outer membrane"/>
    <property type="evidence" value="ECO:0007669"/>
    <property type="project" value="UniProtKB-SubCell"/>
</dbReference>
<dbReference type="CDD" id="cd08977">
    <property type="entry name" value="SusD"/>
    <property type="match status" value="1"/>
</dbReference>
<evidence type="ECO:0000256" key="4">
    <source>
        <dbReference type="ARBA" id="ARBA00023136"/>
    </source>
</evidence>
<evidence type="ECO:0000256" key="1">
    <source>
        <dbReference type="ARBA" id="ARBA00004442"/>
    </source>
</evidence>
<name>A0AAQ1UHF9_9BACT</name>
<evidence type="ECO:0000259" key="7">
    <source>
        <dbReference type="Pfam" id="PF07980"/>
    </source>
</evidence>
<dbReference type="InterPro" id="IPR033985">
    <property type="entry name" value="SusD-like_N"/>
</dbReference>
<keyword evidence="5" id="KW-0998">Cell outer membrane</keyword>
<organism evidence="9 10">
    <name type="scientific">Segatella buccae</name>
    <dbReference type="NCBI Taxonomy" id="28126"/>
    <lineage>
        <taxon>Bacteria</taxon>
        <taxon>Pseudomonadati</taxon>
        <taxon>Bacteroidota</taxon>
        <taxon>Bacteroidia</taxon>
        <taxon>Bacteroidales</taxon>
        <taxon>Prevotellaceae</taxon>
        <taxon>Segatella</taxon>
    </lineage>
</organism>
<dbReference type="InterPro" id="IPR011990">
    <property type="entry name" value="TPR-like_helical_dom_sf"/>
</dbReference>
<dbReference type="Pfam" id="PF14322">
    <property type="entry name" value="SusD-like_3"/>
    <property type="match status" value="1"/>
</dbReference>
<dbReference type="Gene3D" id="1.25.40.390">
    <property type="match status" value="1"/>
</dbReference>
<feature type="domain" description="RagB/SusD" evidence="7">
    <location>
        <begin position="407"/>
        <end position="543"/>
    </location>
</feature>
<comment type="subcellular location">
    <subcellularLocation>
        <location evidence="1">Cell outer membrane</location>
    </subcellularLocation>
</comment>
<dbReference type="PROSITE" id="PS51257">
    <property type="entry name" value="PROKAR_LIPOPROTEIN"/>
    <property type="match status" value="1"/>
</dbReference>
<evidence type="ECO:0000256" key="5">
    <source>
        <dbReference type="ARBA" id="ARBA00023237"/>
    </source>
</evidence>
<evidence type="ECO:0000256" key="6">
    <source>
        <dbReference type="SAM" id="SignalP"/>
    </source>
</evidence>
<dbReference type="AlphaFoldDB" id="A0AAQ1UHF9"/>
<evidence type="ECO:0000313" key="10">
    <source>
        <dbReference type="Proteomes" id="UP000255283"/>
    </source>
</evidence>
<evidence type="ECO:0000256" key="2">
    <source>
        <dbReference type="ARBA" id="ARBA00006275"/>
    </source>
</evidence>
<sequence length="543" mass="61554">MKYISTTPLLIAALAACTLLPCSCLDEDPKGQMPESEAYSSAKAIELNCVATLYNYIGGHDESQGLQGTDRGVYDWNSLTTDEQMLPIRGGDWYDGGFWQRLYEHSWTSTDNALFATWNYLYKVVILCNRSLHQIEAHKNILTEAQRRSYEGEVRALRAMYYWYIMDLWGNVPLVTTHGTSLAQTAQSKRSTVFRFIVDELQEAAETLPLAHSNYEGNYYGRITRPVAWFMLAKLALNAEIYADDTPTDDHYPAGSNITFTVDGRSLNAWQTTVVYCDKIAGAGYRLADDYASNFAIHNENSVENIFTIPMEKTFYTNQFQYLFRSRHYRHGSAISMDAENGTVATLSTVKKYGYGTATVDARWPINFYADTLLVDGKKVLLEDGTPLIYRPLAVTAFNLTGTEYEKTAGARMSKYEIDRTAYSDGKLQGNDIVLFRYADVLLMKAEAKVRNGEDGSAELNAVRNRVRMGARTATLENILDERLLELMWEGWRRQDLIRFGLFDRSYDLRTALASEKDHHTIVFPIPKNAISLNGNLKQNEGY</sequence>
<evidence type="ECO:0000313" key="9">
    <source>
        <dbReference type="EMBL" id="SUB79485.1"/>
    </source>
</evidence>
<evidence type="ECO:0000256" key="3">
    <source>
        <dbReference type="ARBA" id="ARBA00022729"/>
    </source>
</evidence>
<dbReference type="Pfam" id="PF07980">
    <property type="entry name" value="SusD_RagB"/>
    <property type="match status" value="1"/>
</dbReference>
<dbReference type="EMBL" id="UGTJ01000001">
    <property type="protein sequence ID" value="SUB79485.1"/>
    <property type="molecule type" value="Genomic_DNA"/>
</dbReference>
<comment type="similarity">
    <text evidence="2">Belongs to the SusD family.</text>
</comment>
<feature type="chain" id="PRO_5043011884" evidence="6">
    <location>
        <begin position="27"/>
        <end position="543"/>
    </location>
</feature>
<feature type="domain" description="SusD-like N-terminal" evidence="8">
    <location>
        <begin position="98"/>
        <end position="236"/>
    </location>
</feature>
<proteinExistence type="inferred from homology"/>
<reference evidence="9 10" key="1">
    <citation type="submission" date="2018-06" db="EMBL/GenBank/DDBJ databases">
        <authorList>
            <consortium name="Pathogen Informatics"/>
            <person name="Doyle S."/>
        </authorList>
    </citation>
    <scope>NUCLEOTIDE SEQUENCE [LARGE SCALE GENOMIC DNA]</scope>
    <source>
        <strain evidence="9 10">NCTC13063</strain>
    </source>
</reference>
<evidence type="ECO:0000259" key="8">
    <source>
        <dbReference type="Pfam" id="PF14322"/>
    </source>
</evidence>
<dbReference type="SUPFAM" id="SSF48452">
    <property type="entry name" value="TPR-like"/>
    <property type="match status" value="1"/>
</dbReference>
<protein>
    <submittedName>
        <fullName evidence="9">SusD family</fullName>
    </submittedName>
</protein>